<dbReference type="Proteomes" id="UP001274896">
    <property type="component" value="Unassembled WGS sequence"/>
</dbReference>
<sequence>MIHSKLQQHSQPINLSFAGEAHWTDPTRVAFGHLKRSFTTAPILRHPDLSLPFFVEVDTSICGIGAVLSQRHENPRKVYPCAYFSHKLTSVEANYDVGNRELLSIKEALEEWQHWLEGARHPFLILTDHRNLSPKKFISSFQWIYVNMKPRILLPFLLTFICVCHGLELAFLLQPNDVIAVRERPLMLDCRVEGEEPITVTWLKNGKSVPTGAGTRATVFSNGTLLIRSFQKKRDGDSTDAGEYHCAAQNRYGMLVSRKARVQLASLPKFHTHPESMTVDEGGVARFQCQVNSIPEASITWEKDRMAISTSNERYTLLPMGILQITGVKKSDAGVFRCVATNIANIRYSHEALLNVTGGAPRIYKEPVILSGPQNLTITVHQTAILECIATGNPRPIVSWSRLDGRSIGVEGIQVLGTGNLMISDVSLQHSGVYVCAANRPGTRMRRTALGRLVVQAPPEFIQWPQSVSKPVGGSAVFTCVAQGVPEPHLIWLKNGKILTPGDNVKLTNNNSMSSTLAVTRIRSEDEAIYQCIAENSAGTNQASARLAVSLATELPDAPQGLKATPLSKNTLQLSWTQPPIEVTDSIIGYVLHIRKMGEPENKELQEAVSKTTYQHDLTNLEPATTYSIYLKAYSPVGASQESHIVVATTLGGDITEQGKTPEITKLHKTPELELGTSEIDAILSIRYNISLYFLVPSPPAFFTKVVNVTSVQILWELPNKPGKVEGFRLSYRRVPHGDFQGPVQMSCQTNIHTIAQLDAGAVYEVKLVAYNGNGESDCSKRLVSLAEDGAIAKASAGEESRCNCRETEGSLAGMVVGIHIGMACIIFCVLFLMFGYRRRKGTQDGWSVPRGEDGGHHVQNNGISKHVAPHPQAIHPQAIELVPQGQNQAFPKQCQVLIEPHSSALPGTDAGTG</sequence>
<feature type="domain" description="Ig-like" evidence="14">
    <location>
        <begin position="459"/>
        <end position="548"/>
    </location>
</feature>
<dbReference type="PROSITE" id="PS50853">
    <property type="entry name" value="FN3"/>
    <property type="match status" value="2"/>
</dbReference>
<evidence type="ECO:0000313" key="16">
    <source>
        <dbReference type="EMBL" id="KAK3511459.1"/>
    </source>
</evidence>
<dbReference type="PANTHER" id="PTHR44170:SF40">
    <property type="entry name" value="IMMUNOGLOBULIN SUPERFAMILY DCC SUBCLASS MEMBER 3 ISOFORM X1-RELATED"/>
    <property type="match status" value="1"/>
</dbReference>
<comment type="subcellular location">
    <subcellularLocation>
        <location evidence="1">Membrane</location>
        <topology evidence="1">Single-pass membrane protein</topology>
    </subcellularLocation>
</comment>
<keyword evidence="8" id="KW-1015">Disulfide bond</keyword>
<proteinExistence type="inferred from homology"/>
<keyword evidence="9" id="KW-0325">Glycoprotein</keyword>
<dbReference type="PROSITE" id="PS50835">
    <property type="entry name" value="IG_LIKE"/>
    <property type="match status" value="4"/>
</dbReference>
<dbReference type="Pfam" id="PF07679">
    <property type="entry name" value="I-set"/>
    <property type="match status" value="2"/>
</dbReference>
<comment type="caution">
    <text evidence="16">The sequence shown here is derived from an EMBL/GenBank/DDBJ whole genome shotgun (WGS) entry which is preliminary data.</text>
</comment>
<dbReference type="EMBL" id="JAUCMX010000024">
    <property type="protein sequence ID" value="KAK3511459.1"/>
    <property type="molecule type" value="Genomic_DNA"/>
</dbReference>
<keyword evidence="7 13" id="KW-0472">Membrane</keyword>
<dbReference type="SUPFAM" id="SSF49265">
    <property type="entry name" value="Fibronectin type III"/>
    <property type="match status" value="2"/>
</dbReference>
<dbReference type="GO" id="GO:0098609">
    <property type="term" value="P:cell-cell adhesion"/>
    <property type="evidence" value="ECO:0007669"/>
    <property type="project" value="TreeGrafter"/>
</dbReference>
<evidence type="ECO:0000256" key="10">
    <source>
        <dbReference type="ARBA" id="ARBA00023319"/>
    </source>
</evidence>
<dbReference type="SUPFAM" id="SSF48726">
    <property type="entry name" value="Immunoglobulin"/>
    <property type="match status" value="4"/>
</dbReference>
<feature type="domain" description="Fibronectin type-III" evidence="15">
    <location>
        <begin position="558"/>
        <end position="653"/>
    </location>
</feature>
<keyword evidence="4" id="KW-0732">Signal</keyword>
<organism evidence="16 17">
    <name type="scientific">Hemibagrus guttatus</name>
    <dbReference type="NCBI Taxonomy" id="175788"/>
    <lineage>
        <taxon>Eukaryota</taxon>
        <taxon>Metazoa</taxon>
        <taxon>Chordata</taxon>
        <taxon>Craniata</taxon>
        <taxon>Vertebrata</taxon>
        <taxon>Euteleostomi</taxon>
        <taxon>Actinopterygii</taxon>
        <taxon>Neopterygii</taxon>
        <taxon>Teleostei</taxon>
        <taxon>Ostariophysi</taxon>
        <taxon>Siluriformes</taxon>
        <taxon>Bagridae</taxon>
        <taxon>Hemibagrus</taxon>
    </lineage>
</organism>
<dbReference type="GO" id="GO:0016020">
    <property type="term" value="C:membrane"/>
    <property type="evidence" value="ECO:0007669"/>
    <property type="project" value="UniProtKB-SubCell"/>
</dbReference>
<dbReference type="InterPro" id="IPR043502">
    <property type="entry name" value="DNA/RNA_pol_sf"/>
</dbReference>
<comment type="similarity">
    <text evidence="2">Belongs to the immunoglobulin superfamily. DCC family.</text>
</comment>
<evidence type="ECO:0000256" key="1">
    <source>
        <dbReference type="ARBA" id="ARBA00004167"/>
    </source>
</evidence>
<keyword evidence="5" id="KW-0677">Repeat</keyword>
<dbReference type="FunFam" id="2.60.40.10:FF:000299">
    <property type="entry name" value="protogenin isoform X2"/>
    <property type="match status" value="1"/>
</dbReference>
<evidence type="ECO:0000256" key="4">
    <source>
        <dbReference type="ARBA" id="ARBA00022729"/>
    </source>
</evidence>
<dbReference type="InterPro" id="IPR013098">
    <property type="entry name" value="Ig_I-set"/>
</dbReference>
<feature type="domain" description="Ig-like" evidence="14">
    <location>
        <begin position="155"/>
        <end position="263"/>
    </location>
</feature>
<dbReference type="Gene3D" id="2.60.40.10">
    <property type="entry name" value="Immunoglobulins"/>
    <property type="match status" value="6"/>
</dbReference>
<dbReference type="FunFam" id="2.60.40.10:FF:000930">
    <property type="entry name" value="immunoglobulin superfamily DCC subclass member 3"/>
    <property type="match status" value="1"/>
</dbReference>
<dbReference type="InterPro" id="IPR041577">
    <property type="entry name" value="RT_RNaseH_2"/>
</dbReference>
<dbReference type="SMART" id="SM00408">
    <property type="entry name" value="IGc2"/>
    <property type="match status" value="4"/>
</dbReference>
<dbReference type="FunFam" id="2.60.40.10:FF:000189">
    <property type="entry name" value="Neogenin isoform 3"/>
    <property type="match status" value="1"/>
</dbReference>
<evidence type="ECO:0000256" key="8">
    <source>
        <dbReference type="ARBA" id="ARBA00023157"/>
    </source>
</evidence>
<name>A0AAE0Q0Q8_9TELE</name>
<keyword evidence="3 13" id="KW-0812">Transmembrane</keyword>
<dbReference type="Gene3D" id="3.10.20.370">
    <property type="match status" value="1"/>
</dbReference>
<dbReference type="Pfam" id="PF17919">
    <property type="entry name" value="RT_RNaseH_2"/>
    <property type="match status" value="1"/>
</dbReference>
<dbReference type="Pfam" id="PF00041">
    <property type="entry name" value="fn3"/>
    <property type="match status" value="2"/>
</dbReference>
<evidence type="ECO:0000259" key="14">
    <source>
        <dbReference type="PROSITE" id="PS50835"/>
    </source>
</evidence>
<evidence type="ECO:0000256" key="2">
    <source>
        <dbReference type="ARBA" id="ARBA00009588"/>
    </source>
</evidence>
<dbReference type="SMART" id="SM00060">
    <property type="entry name" value="FN3"/>
    <property type="match status" value="2"/>
</dbReference>
<evidence type="ECO:0000256" key="3">
    <source>
        <dbReference type="ARBA" id="ARBA00022692"/>
    </source>
</evidence>
<dbReference type="Pfam" id="PF13927">
    <property type="entry name" value="Ig_3"/>
    <property type="match status" value="2"/>
</dbReference>
<reference evidence="16" key="1">
    <citation type="submission" date="2023-06" db="EMBL/GenBank/DDBJ databases">
        <title>Male Hemibagrus guttatus genome.</title>
        <authorList>
            <person name="Bian C."/>
        </authorList>
    </citation>
    <scope>NUCLEOTIDE SEQUENCE</scope>
    <source>
        <strain evidence="16">Male_cb2023</strain>
        <tissue evidence="16">Muscle</tissue>
    </source>
</reference>
<keyword evidence="6 13" id="KW-1133">Transmembrane helix</keyword>
<dbReference type="SUPFAM" id="SSF56672">
    <property type="entry name" value="DNA/RNA polymerases"/>
    <property type="match status" value="1"/>
</dbReference>
<evidence type="ECO:0000259" key="15">
    <source>
        <dbReference type="PROSITE" id="PS50853"/>
    </source>
</evidence>
<evidence type="ECO:0000256" key="6">
    <source>
        <dbReference type="ARBA" id="ARBA00022989"/>
    </source>
</evidence>
<evidence type="ECO:0000256" key="12">
    <source>
        <dbReference type="ARBA" id="ARBA00076721"/>
    </source>
</evidence>
<dbReference type="InterPro" id="IPR013783">
    <property type="entry name" value="Ig-like_fold"/>
</dbReference>
<evidence type="ECO:0000256" key="9">
    <source>
        <dbReference type="ARBA" id="ARBA00023180"/>
    </source>
</evidence>
<feature type="transmembrane region" description="Helical" evidence="13">
    <location>
        <begin position="812"/>
        <end position="835"/>
    </location>
</feature>
<evidence type="ECO:0000256" key="5">
    <source>
        <dbReference type="ARBA" id="ARBA00022737"/>
    </source>
</evidence>
<protein>
    <recommendedName>
        <fullName evidence="11">Immunoglobulin superfamily DCC subclass member 3</fullName>
    </recommendedName>
    <alternativeName>
        <fullName evidence="12">Putative neuronal cell adhesion molecule</fullName>
    </alternativeName>
</protein>
<dbReference type="InterPro" id="IPR036116">
    <property type="entry name" value="FN3_sf"/>
</dbReference>
<keyword evidence="10" id="KW-0393">Immunoglobulin domain</keyword>
<feature type="domain" description="Fibronectin type-III" evidence="15">
    <location>
        <begin position="696"/>
        <end position="790"/>
    </location>
</feature>
<dbReference type="InterPro" id="IPR003599">
    <property type="entry name" value="Ig_sub"/>
</dbReference>
<evidence type="ECO:0000313" key="17">
    <source>
        <dbReference type="Proteomes" id="UP001274896"/>
    </source>
</evidence>
<dbReference type="InterPro" id="IPR003961">
    <property type="entry name" value="FN3_dom"/>
</dbReference>
<evidence type="ECO:0000256" key="11">
    <source>
        <dbReference type="ARBA" id="ARBA00067436"/>
    </source>
</evidence>
<dbReference type="CDD" id="cd00063">
    <property type="entry name" value="FN3"/>
    <property type="match status" value="2"/>
</dbReference>
<dbReference type="InterPro" id="IPR003598">
    <property type="entry name" value="Ig_sub2"/>
</dbReference>
<dbReference type="AlphaFoldDB" id="A0AAE0Q0Q8"/>
<gene>
    <name evidence="16" type="ORF">QTP70_009019</name>
</gene>
<dbReference type="FunFam" id="2.60.40.10:FF:000577">
    <property type="entry name" value="immunoglobulin superfamily DCC subclass member 3"/>
    <property type="match status" value="1"/>
</dbReference>
<keyword evidence="17" id="KW-1185">Reference proteome</keyword>
<evidence type="ECO:0000256" key="13">
    <source>
        <dbReference type="SAM" id="Phobius"/>
    </source>
</evidence>
<dbReference type="InterPro" id="IPR007110">
    <property type="entry name" value="Ig-like_dom"/>
</dbReference>
<accession>A0AAE0Q0Q8</accession>
<feature type="domain" description="Ig-like" evidence="14">
    <location>
        <begin position="361"/>
        <end position="439"/>
    </location>
</feature>
<dbReference type="CDD" id="cd09274">
    <property type="entry name" value="RNase_HI_RT_Ty3"/>
    <property type="match status" value="1"/>
</dbReference>
<dbReference type="PANTHER" id="PTHR44170">
    <property type="entry name" value="PROTEIN SIDEKICK"/>
    <property type="match status" value="1"/>
</dbReference>
<dbReference type="SMART" id="SM00409">
    <property type="entry name" value="IG"/>
    <property type="match status" value="4"/>
</dbReference>
<evidence type="ECO:0000256" key="7">
    <source>
        <dbReference type="ARBA" id="ARBA00023136"/>
    </source>
</evidence>
<dbReference type="InterPro" id="IPR036179">
    <property type="entry name" value="Ig-like_dom_sf"/>
</dbReference>
<feature type="domain" description="Ig-like" evidence="14">
    <location>
        <begin position="268"/>
        <end position="355"/>
    </location>
</feature>